<gene>
    <name evidence="1" type="ORF">JOC86_000035</name>
</gene>
<organism evidence="1 2">
    <name type="scientific">Rossellomorea pakistanensis</name>
    <dbReference type="NCBI Taxonomy" id="992288"/>
    <lineage>
        <taxon>Bacteria</taxon>
        <taxon>Bacillati</taxon>
        <taxon>Bacillota</taxon>
        <taxon>Bacilli</taxon>
        <taxon>Bacillales</taxon>
        <taxon>Bacillaceae</taxon>
        <taxon>Rossellomorea</taxon>
    </lineage>
</organism>
<dbReference type="EMBL" id="JAFBDZ010000001">
    <property type="protein sequence ID" value="MBM7583498.1"/>
    <property type="molecule type" value="Genomic_DNA"/>
</dbReference>
<evidence type="ECO:0008006" key="3">
    <source>
        <dbReference type="Google" id="ProtNLM"/>
    </source>
</evidence>
<dbReference type="Pfam" id="PF12788">
    <property type="entry name" value="YmaF"/>
    <property type="match status" value="1"/>
</dbReference>
<dbReference type="InterPro" id="IPR024307">
    <property type="entry name" value="YmaF"/>
</dbReference>
<accession>A0ABS2N6N0</accession>
<protein>
    <recommendedName>
        <fullName evidence="3">YmaF family protein</fullName>
    </recommendedName>
</protein>
<evidence type="ECO:0000313" key="1">
    <source>
        <dbReference type="EMBL" id="MBM7583498.1"/>
    </source>
</evidence>
<proteinExistence type="predicted"/>
<dbReference type="Proteomes" id="UP001646157">
    <property type="component" value="Unassembled WGS sequence"/>
</dbReference>
<dbReference type="RefSeq" id="WP_205167776.1">
    <property type="nucleotide sequence ID" value="NZ_JAFBDZ010000001.1"/>
</dbReference>
<name>A0ABS2N6N0_9BACI</name>
<comment type="caution">
    <text evidence="1">The sequence shown here is derived from an EMBL/GenBank/DDBJ whole genome shotgun (WGS) entry which is preliminary data.</text>
</comment>
<sequence length="117" mass="13578">MRDHHFHDIEYIWWDNRVGAVHQHSFSTPTSFDDGHQHVVQGTTKDTVQGMDQHVHSFEGQTTLDDGHVHYFREWTGPPIIIPNRGHYHEFSGMTTYNDGHSHSLKGATNILEYREA</sequence>
<reference evidence="1 2" key="1">
    <citation type="submission" date="2021-01" db="EMBL/GenBank/DDBJ databases">
        <title>Genomic Encyclopedia of Type Strains, Phase IV (KMG-IV): sequencing the most valuable type-strain genomes for metagenomic binning, comparative biology and taxonomic classification.</title>
        <authorList>
            <person name="Goeker M."/>
        </authorList>
    </citation>
    <scope>NUCLEOTIDE SEQUENCE [LARGE SCALE GENOMIC DNA]</scope>
    <source>
        <strain evidence="1 2">DSM 24834</strain>
    </source>
</reference>
<keyword evidence="2" id="KW-1185">Reference proteome</keyword>
<evidence type="ECO:0000313" key="2">
    <source>
        <dbReference type="Proteomes" id="UP001646157"/>
    </source>
</evidence>